<protein>
    <submittedName>
        <fullName evidence="2">Uncharacterized protein</fullName>
    </submittedName>
</protein>
<dbReference type="Proteomes" id="UP000275078">
    <property type="component" value="Unassembled WGS sequence"/>
</dbReference>
<feature type="region of interest" description="Disordered" evidence="1">
    <location>
        <begin position="91"/>
        <end position="162"/>
    </location>
</feature>
<proteinExistence type="predicted"/>
<accession>A0A3N4I602</accession>
<reference evidence="2 3" key="1">
    <citation type="journal article" date="2018" name="Nat. Ecol. Evol.">
        <title>Pezizomycetes genomes reveal the molecular basis of ectomycorrhizal truffle lifestyle.</title>
        <authorList>
            <person name="Murat C."/>
            <person name="Payen T."/>
            <person name="Noel B."/>
            <person name="Kuo A."/>
            <person name="Morin E."/>
            <person name="Chen J."/>
            <person name="Kohler A."/>
            <person name="Krizsan K."/>
            <person name="Balestrini R."/>
            <person name="Da Silva C."/>
            <person name="Montanini B."/>
            <person name="Hainaut M."/>
            <person name="Levati E."/>
            <person name="Barry K.W."/>
            <person name="Belfiori B."/>
            <person name="Cichocki N."/>
            <person name="Clum A."/>
            <person name="Dockter R.B."/>
            <person name="Fauchery L."/>
            <person name="Guy J."/>
            <person name="Iotti M."/>
            <person name="Le Tacon F."/>
            <person name="Lindquist E.A."/>
            <person name="Lipzen A."/>
            <person name="Malagnac F."/>
            <person name="Mello A."/>
            <person name="Molinier V."/>
            <person name="Miyauchi S."/>
            <person name="Poulain J."/>
            <person name="Riccioni C."/>
            <person name="Rubini A."/>
            <person name="Sitrit Y."/>
            <person name="Splivallo R."/>
            <person name="Traeger S."/>
            <person name="Wang M."/>
            <person name="Zifcakova L."/>
            <person name="Wipf D."/>
            <person name="Zambonelli A."/>
            <person name="Paolocci F."/>
            <person name="Nowrousian M."/>
            <person name="Ottonello S."/>
            <person name="Baldrian P."/>
            <person name="Spatafora J.W."/>
            <person name="Henrissat B."/>
            <person name="Nagy L.G."/>
            <person name="Aury J.M."/>
            <person name="Wincker P."/>
            <person name="Grigoriev I.V."/>
            <person name="Bonfante P."/>
            <person name="Martin F.M."/>
        </authorList>
    </citation>
    <scope>NUCLEOTIDE SEQUENCE [LARGE SCALE GENOMIC DNA]</scope>
    <source>
        <strain evidence="2 3">RN42</strain>
    </source>
</reference>
<feature type="region of interest" description="Disordered" evidence="1">
    <location>
        <begin position="1"/>
        <end position="73"/>
    </location>
</feature>
<organism evidence="2 3">
    <name type="scientific">Ascobolus immersus RN42</name>
    <dbReference type="NCBI Taxonomy" id="1160509"/>
    <lineage>
        <taxon>Eukaryota</taxon>
        <taxon>Fungi</taxon>
        <taxon>Dikarya</taxon>
        <taxon>Ascomycota</taxon>
        <taxon>Pezizomycotina</taxon>
        <taxon>Pezizomycetes</taxon>
        <taxon>Pezizales</taxon>
        <taxon>Ascobolaceae</taxon>
        <taxon>Ascobolus</taxon>
    </lineage>
</organism>
<name>A0A3N4I602_ASCIM</name>
<evidence type="ECO:0000313" key="3">
    <source>
        <dbReference type="Proteomes" id="UP000275078"/>
    </source>
</evidence>
<evidence type="ECO:0000256" key="1">
    <source>
        <dbReference type="SAM" id="MobiDB-lite"/>
    </source>
</evidence>
<keyword evidence="3" id="KW-1185">Reference proteome</keyword>
<sequence>MDSSAPDPVNFDAARTAQSSRPASIETARSEEAGEGTKTSFLTKLRTKISGIRLKKKREKKLPMRPTISAPTFLGRQSLDYGKLQNGLIPVEPARPQTAGGAAPFVEGLSDNPAYGHHTPPRKRKVKLDSIKRLPGEGPNEAIGATPVDRSGKPLLPAPPPK</sequence>
<dbReference type="AlphaFoldDB" id="A0A3N4I602"/>
<gene>
    <name evidence="2" type="ORF">BJ508DRAFT_328261</name>
</gene>
<evidence type="ECO:0000313" key="2">
    <source>
        <dbReference type="EMBL" id="RPA79530.1"/>
    </source>
</evidence>
<dbReference type="EMBL" id="ML119698">
    <property type="protein sequence ID" value="RPA79530.1"/>
    <property type="molecule type" value="Genomic_DNA"/>
</dbReference>